<comment type="caution">
    <text evidence="4">The sequence shown here is derived from an EMBL/GenBank/DDBJ whole genome shotgun (WGS) entry which is preliminary data.</text>
</comment>
<comment type="function">
    <text evidence="1">Required for the efficient initiation of filament assembly.</text>
</comment>
<dbReference type="SUPFAM" id="SSF140566">
    <property type="entry name" value="FlgN-like"/>
    <property type="match status" value="1"/>
</dbReference>
<name>A0ABV6CBR9_9GAMM</name>
<dbReference type="Gene3D" id="1.20.58.300">
    <property type="entry name" value="FlgN-like"/>
    <property type="match status" value="1"/>
</dbReference>
<dbReference type="EMBL" id="JBHLXE010000100">
    <property type="protein sequence ID" value="MFC0180441.1"/>
    <property type="molecule type" value="Genomic_DNA"/>
</dbReference>
<keyword evidence="3" id="KW-1005">Bacterial flagellum biogenesis</keyword>
<evidence type="ECO:0000313" key="5">
    <source>
        <dbReference type="Proteomes" id="UP001589758"/>
    </source>
</evidence>
<reference evidence="4 5" key="1">
    <citation type="submission" date="2024-09" db="EMBL/GenBank/DDBJ databases">
        <authorList>
            <person name="Sun Q."/>
            <person name="Mori K."/>
        </authorList>
    </citation>
    <scope>NUCLEOTIDE SEQUENCE [LARGE SCALE GENOMIC DNA]</scope>
    <source>
        <strain evidence="4 5">CCM 8545</strain>
    </source>
</reference>
<dbReference type="Proteomes" id="UP001589758">
    <property type="component" value="Unassembled WGS sequence"/>
</dbReference>
<evidence type="ECO:0000256" key="1">
    <source>
        <dbReference type="ARBA" id="ARBA00002397"/>
    </source>
</evidence>
<evidence type="ECO:0000256" key="2">
    <source>
        <dbReference type="ARBA" id="ARBA00007703"/>
    </source>
</evidence>
<keyword evidence="4" id="KW-0969">Cilium</keyword>
<keyword evidence="4" id="KW-0282">Flagellum</keyword>
<evidence type="ECO:0000313" key="4">
    <source>
        <dbReference type="EMBL" id="MFC0180441.1"/>
    </source>
</evidence>
<protein>
    <submittedName>
        <fullName evidence="4">Flagella synthesis protein FlgN</fullName>
    </submittedName>
</protein>
<sequence length="149" mass="17079">MPALKLHKILDDMYFYIKNLEPVLEKEQYFLSQGKLDGSLLQGVTQQKEMLLASIASLNKRRIELSESNNLVEPYTDMNNYAISVLWETILNLSDKIAKQNMNNGFLLQHHINYASEAISILEAESGTPVYGRNGQSIKQYQNQKKLEI</sequence>
<keyword evidence="5" id="KW-1185">Reference proteome</keyword>
<accession>A0ABV6CBR9</accession>
<keyword evidence="4" id="KW-0966">Cell projection</keyword>
<gene>
    <name evidence="4" type="ORF">ACFFIT_10170</name>
</gene>
<dbReference type="Pfam" id="PF05130">
    <property type="entry name" value="FlgN"/>
    <property type="match status" value="1"/>
</dbReference>
<comment type="similarity">
    <text evidence="2">Belongs to the FlgN family.</text>
</comment>
<proteinExistence type="inferred from homology"/>
<evidence type="ECO:0000256" key="3">
    <source>
        <dbReference type="ARBA" id="ARBA00022795"/>
    </source>
</evidence>
<dbReference type="InterPro" id="IPR007809">
    <property type="entry name" value="FlgN-like"/>
</dbReference>
<dbReference type="InterPro" id="IPR036679">
    <property type="entry name" value="FlgN-like_sf"/>
</dbReference>
<dbReference type="RefSeq" id="WP_385877551.1">
    <property type="nucleotide sequence ID" value="NZ_JBHLXE010000100.1"/>
</dbReference>
<organism evidence="4 5">
    <name type="scientific">Thorsellia kenyensis</name>
    <dbReference type="NCBI Taxonomy" id="1549888"/>
    <lineage>
        <taxon>Bacteria</taxon>
        <taxon>Pseudomonadati</taxon>
        <taxon>Pseudomonadota</taxon>
        <taxon>Gammaproteobacteria</taxon>
        <taxon>Enterobacterales</taxon>
        <taxon>Thorselliaceae</taxon>
        <taxon>Thorsellia</taxon>
    </lineage>
</organism>